<reference evidence="1" key="1">
    <citation type="submission" date="2020-04" db="EMBL/GenBank/DDBJ databases">
        <authorList>
            <person name="Zhang T."/>
        </authorList>
    </citation>
    <scope>NUCLEOTIDE SEQUENCE</scope>
    <source>
        <strain evidence="1">HKST-UBA02</strain>
    </source>
</reference>
<evidence type="ECO:0000313" key="1">
    <source>
        <dbReference type="EMBL" id="MCA9757575.1"/>
    </source>
</evidence>
<gene>
    <name evidence="1" type="ORF">KDA27_17350</name>
</gene>
<comment type="caution">
    <text evidence="1">The sequence shown here is derived from an EMBL/GenBank/DDBJ whole genome shotgun (WGS) entry which is preliminary data.</text>
</comment>
<evidence type="ECO:0000313" key="2">
    <source>
        <dbReference type="Proteomes" id="UP000739538"/>
    </source>
</evidence>
<dbReference type="EMBL" id="JAGQHS010000106">
    <property type="protein sequence ID" value="MCA9757575.1"/>
    <property type="molecule type" value="Genomic_DNA"/>
</dbReference>
<protein>
    <submittedName>
        <fullName evidence="1">TIGR04255 family protein</fullName>
    </submittedName>
</protein>
<reference evidence="1" key="2">
    <citation type="journal article" date="2021" name="Microbiome">
        <title>Successional dynamics and alternative stable states in a saline activated sludge microbial community over 9 years.</title>
        <authorList>
            <person name="Wang Y."/>
            <person name="Ye J."/>
            <person name="Ju F."/>
            <person name="Liu L."/>
            <person name="Boyd J.A."/>
            <person name="Deng Y."/>
            <person name="Parks D.H."/>
            <person name="Jiang X."/>
            <person name="Yin X."/>
            <person name="Woodcroft B.J."/>
            <person name="Tyson G.W."/>
            <person name="Hugenholtz P."/>
            <person name="Polz M.F."/>
            <person name="Zhang T."/>
        </authorList>
    </citation>
    <scope>NUCLEOTIDE SEQUENCE</scope>
    <source>
        <strain evidence="1">HKST-UBA02</strain>
    </source>
</reference>
<dbReference type="Proteomes" id="UP000739538">
    <property type="component" value="Unassembled WGS sequence"/>
</dbReference>
<dbReference type="AlphaFoldDB" id="A0A956NHU9"/>
<name>A0A956NHU9_UNCEI</name>
<sequence>MGSPREPLPNFERPPVVEVVLGVQFASPAAFATTHLGLLWSRFRESFPRVEQHPPTPTSLARTDRSPKSGIRIEFAEPLIPRCWFIAEDGSQLIQVQPGLFTHNWRKTAANPEYPRYPALREQFRNELVQLGDFLTAEGLGPLAITHCEVTYVNHIRSEHGTVWSGHGEASKVFKFIGSPNALHYLPSATSCGFRADYKMPMADGEGGLSVTMNPGIAASTGEPMFNLTLSAQCSPRGSDLDSAMSMLDQGREWVVRGFADLTTDSMHQHWGRLDRVDD</sequence>
<dbReference type="NCBIfam" id="TIGR04255">
    <property type="entry name" value="sporadTIGR04255"/>
    <property type="match status" value="1"/>
</dbReference>
<accession>A0A956NHU9</accession>
<proteinExistence type="predicted"/>
<dbReference type="InterPro" id="IPR026349">
    <property type="entry name" value="CHP04255"/>
</dbReference>
<organism evidence="1 2">
    <name type="scientific">Eiseniibacteriota bacterium</name>
    <dbReference type="NCBI Taxonomy" id="2212470"/>
    <lineage>
        <taxon>Bacteria</taxon>
        <taxon>Candidatus Eiseniibacteriota</taxon>
    </lineage>
</organism>